<dbReference type="OrthoDB" id="201621at2759"/>
<reference evidence="7" key="1">
    <citation type="journal article" date="2017" name="Genome Biol.">
        <title>Comparative genomics reveals high biological diversity and specific adaptations in the industrially and medically important fungal genus Aspergillus.</title>
        <authorList>
            <person name="de Vries R.P."/>
            <person name="Riley R."/>
            <person name="Wiebenga A."/>
            <person name="Aguilar-Osorio G."/>
            <person name="Amillis S."/>
            <person name="Uchima C.A."/>
            <person name="Anderluh G."/>
            <person name="Asadollahi M."/>
            <person name="Askin M."/>
            <person name="Barry K."/>
            <person name="Battaglia E."/>
            <person name="Bayram O."/>
            <person name="Benocci T."/>
            <person name="Braus-Stromeyer S.A."/>
            <person name="Caldana C."/>
            <person name="Canovas D."/>
            <person name="Cerqueira G.C."/>
            <person name="Chen F."/>
            <person name="Chen W."/>
            <person name="Choi C."/>
            <person name="Clum A."/>
            <person name="Dos Santos R.A."/>
            <person name="Damasio A.R."/>
            <person name="Diallinas G."/>
            <person name="Emri T."/>
            <person name="Fekete E."/>
            <person name="Flipphi M."/>
            <person name="Freyberg S."/>
            <person name="Gallo A."/>
            <person name="Gournas C."/>
            <person name="Habgood R."/>
            <person name="Hainaut M."/>
            <person name="Harispe M.L."/>
            <person name="Henrissat B."/>
            <person name="Hilden K.S."/>
            <person name="Hope R."/>
            <person name="Hossain A."/>
            <person name="Karabika E."/>
            <person name="Karaffa L."/>
            <person name="Karanyi Z."/>
            <person name="Krasevec N."/>
            <person name="Kuo A."/>
            <person name="Kusch H."/>
            <person name="LaButti K."/>
            <person name="Lagendijk E.L."/>
            <person name="Lapidus A."/>
            <person name="Levasseur A."/>
            <person name="Lindquist E."/>
            <person name="Lipzen A."/>
            <person name="Logrieco A.F."/>
            <person name="MacCabe A."/>
            <person name="Maekelae M.R."/>
            <person name="Malavazi I."/>
            <person name="Melin P."/>
            <person name="Meyer V."/>
            <person name="Mielnichuk N."/>
            <person name="Miskei M."/>
            <person name="Molnar A.P."/>
            <person name="Mule G."/>
            <person name="Ngan C.Y."/>
            <person name="Orejas M."/>
            <person name="Orosz E."/>
            <person name="Ouedraogo J.P."/>
            <person name="Overkamp K.M."/>
            <person name="Park H.-S."/>
            <person name="Perrone G."/>
            <person name="Piumi F."/>
            <person name="Punt P.J."/>
            <person name="Ram A.F."/>
            <person name="Ramon A."/>
            <person name="Rauscher S."/>
            <person name="Record E."/>
            <person name="Riano-Pachon D.M."/>
            <person name="Robert V."/>
            <person name="Roehrig J."/>
            <person name="Ruller R."/>
            <person name="Salamov A."/>
            <person name="Salih N.S."/>
            <person name="Samson R.A."/>
            <person name="Sandor E."/>
            <person name="Sanguinetti M."/>
            <person name="Schuetze T."/>
            <person name="Sepcic K."/>
            <person name="Shelest E."/>
            <person name="Sherlock G."/>
            <person name="Sophianopoulou V."/>
            <person name="Squina F.M."/>
            <person name="Sun H."/>
            <person name="Susca A."/>
            <person name="Todd R.B."/>
            <person name="Tsang A."/>
            <person name="Unkles S.E."/>
            <person name="van de Wiele N."/>
            <person name="van Rossen-Uffink D."/>
            <person name="Oliveira J.V."/>
            <person name="Vesth T.C."/>
            <person name="Visser J."/>
            <person name="Yu J.-H."/>
            <person name="Zhou M."/>
            <person name="Andersen M.R."/>
            <person name="Archer D.B."/>
            <person name="Baker S.E."/>
            <person name="Benoit I."/>
            <person name="Brakhage A.A."/>
            <person name="Braus G.H."/>
            <person name="Fischer R."/>
            <person name="Frisvad J.C."/>
            <person name="Goldman G.H."/>
            <person name="Houbraken J."/>
            <person name="Oakley B."/>
            <person name="Pocsi I."/>
            <person name="Scazzocchio C."/>
            <person name="Seiboth B."/>
            <person name="vanKuyk P.A."/>
            <person name="Wortman J."/>
            <person name="Dyer P.S."/>
            <person name="Grigoriev I.V."/>
        </authorList>
    </citation>
    <scope>NUCLEOTIDE SEQUENCE [LARGE SCALE GENOMIC DNA]</scope>
    <source>
        <strain evidence="7">CBS 134.48</strain>
    </source>
</reference>
<dbReference type="STRING" id="767770.A0A1L9NME8"/>
<keyword evidence="7" id="KW-1185">Reference proteome</keyword>
<dbReference type="EMBL" id="KV878176">
    <property type="protein sequence ID" value="OJI90445.1"/>
    <property type="molecule type" value="Genomic_DNA"/>
</dbReference>
<evidence type="ECO:0000259" key="5">
    <source>
        <dbReference type="PROSITE" id="PS51733"/>
    </source>
</evidence>
<feature type="domain" description="BPL/LPL catalytic" evidence="5">
    <location>
        <begin position="143"/>
        <end position="355"/>
    </location>
</feature>
<accession>A0A1L9NME8</accession>
<comment type="pathway">
    <text evidence="2">Protein modification; protein lipoylation via exogenous pathway; protein N(6)-(lipoyl)lysine from lipoate: step 2/2.</text>
</comment>
<dbReference type="InterPro" id="IPR045864">
    <property type="entry name" value="aa-tRNA-synth_II/BPL/LPL"/>
</dbReference>
<dbReference type="Gene3D" id="3.30.930.10">
    <property type="entry name" value="Bira Bifunctional Protein, Domain 2"/>
    <property type="match status" value="1"/>
</dbReference>
<organism evidence="6 7">
    <name type="scientific">Aspergillus tubingensis (strain CBS 134.48)</name>
    <dbReference type="NCBI Taxonomy" id="767770"/>
    <lineage>
        <taxon>Eukaryota</taxon>
        <taxon>Fungi</taxon>
        <taxon>Dikarya</taxon>
        <taxon>Ascomycota</taxon>
        <taxon>Pezizomycotina</taxon>
        <taxon>Eurotiomycetes</taxon>
        <taxon>Eurotiomycetidae</taxon>
        <taxon>Eurotiales</taxon>
        <taxon>Aspergillaceae</taxon>
        <taxon>Aspergillus</taxon>
        <taxon>Aspergillus subgen. Circumdati</taxon>
    </lineage>
</organism>
<name>A0A1L9NME8_ASPTC</name>
<evidence type="ECO:0000313" key="7">
    <source>
        <dbReference type="Proteomes" id="UP000184304"/>
    </source>
</evidence>
<dbReference type="SUPFAM" id="SSF55681">
    <property type="entry name" value="Class II aaRS and biotin synthetases"/>
    <property type="match status" value="1"/>
</dbReference>
<evidence type="ECO:0000256" key="1">
    <source>
        <dbReference type="ARBA" id="ARBA00003253"/>
    </source>
</evidence>
<evidence type="ECO:0000256" key="3">
    <source>
        <dbReference type="ARBA" id="ARBA00008242"/>
    </source>
</evidence>
<comment type="similarity">
    <text evidence="3">Belongs to the LplA family.</text>
</comment>
<dbReference type="OMA" id="EVCKSIQ"/>
<dbReference type="PANTHER" id="PTHR12561:SF3">
    <property type="entry name" value="LIPOYLTRANSFERASE 1, MITOCHONDRIAL"/>
    <property type="match status" value="1"/>
</dbReference>
<dbReference type="PANTHER" id="PTHR12561">
    <property type="entry name" value="LIPOATE-PROTEIN LIGASE"/>
    <property type="match status" value="1"/>
</dbReference>
<protein>
    <recommendedName>
        <fullName evidence="4">Putative lipoate-protein ligase A</fullName>
    </recommendedName>
</protein>
<dbReference type="GO" id="GO:0009249">
    <property type="term" value="P:protein lipoylation"/>
    <property type="evidence" value="ECO:0007669"/>
    <property type="project" value="InterPro"/>
</dbReference>
<dbReference type="Pfam" id="PF21948">
    <property type="entry name" value="LplA-B_cat"/>
    <property type="match status" value="1"/>
</dbReference>
<dbReference type="Proteomes" id="UP000184304">
    <property type="component" value="Unassembled WGS sequence"/>
</dbReference>
<dbReference type="InterPro" id="IPR004143">
    <property type="entry name" value="BPL_LPL_catalytic"/>
</dbReference>
<sequence>MAGGIQLIDRVRREKRRYRSVCFEGTPGILHYDDTYSIVTIFALSLSLPLYLFWTGHELLGSSINPPMRLFSSRATCWLSSLRVPHPSASLRSNAVRWNSSFSADQFAQLASRQSSRHQIYQSLSTDPYVNLSIEHFLLEHAPADSNILFLYINRPCVVIGRNQNPWLETNLRVLHNDRGTAEFGIHSYNDTEDALYVRRRSGGGAVFHDEGNLNYSVISPRPTFTRNKHAEMVVRALHRVGATTTSVNDRHDIVMSLDEGQSQPRKISGSAFKLTRHRALHHGTCLLDSPNINSLGSFLRSPARDYIKAKGVESVRSPVANVSSVFADASIPFGIQDVIANIMSEFAELYQTNPDAVRRAQRAYVHDAELYAGDDWVVGAVGEAQGYEEPEIKKGIDELRSLEWKYTQTPQFIFSTYPVEEDPRERPALPSSLPPSTRVFLRLKHGAILESHISVSSDSSVGSEQAARLQEALKGRKLHEIRPTHWKEILYEQLGAEEDAATIEELARFIATKLGRLYSFLGSL</sequence>
<evidence type="ECO:0000313" key="6">
    <source>
        <dbReference type="EMBL" id="OJI90445.1"/>
    </source>
</evidence>
<proteinExistence type="inferred from homology"/>
<evidence type="ECO:0000256" key="2">
    <source>
        <dbReference type="ARBA" id="ARBA00005085"/>
    </source>
</evidence>
<dbReference type="GO" id="GO:0005739">
    <property type="term" value="C:mitochondrion"/>
    <property type="evidence" value="ECO:0007669"/>
    <property type="project" value="TreeGrafter"/>
</dbReference>
<dbReference type="GO" id="GO:0017118">
    <property type="term" value="F:lipoyltransferase activity"/>
    <property type="evidence" value="ECO:0007669"/>
    <property type="project" value="TreeGrafter"/>
</dbReference>
<dbReference type="PROSITE" id="PS51733">
    <property type="entry name" value="BPL_LPL_CATALYTIC"/>
    <property type="match status" value="1"/>
</dbReference>
<dbReference type="InterPro" id="IPR004562">
    <property type="entry name" value="LipoylTrfase_LipoateP_Ligase"/>
</dbReference>
<comment type="function">
    <text evidence="1">Catalyzes both the ATP-dependent activation of exogenously supplied lipoate to lipoyl-AMP and the transfer of the activated lipoyl onto the lipoyl domains of lipoate-dependent enzymes.</text>
</comment>
<gene>
    <name evidence="6" type="ORF">ASPTUDRAFT_62529</name>
</gene>
<dbReference type="FunFam" id="3.30.930.10:FF:000090">
    <property type="entry name" value="Lipoyltransferase and lipoate-protein ligase, putative"/>
    <property type="match status" value="1"/>
</dbReference>
<evidence type="ECO:0000256" key="4">
    <source>
        <dbReference type="ARBA" id="ARBA00015925"/>
    </source>
</evidence>
<dbReference type="UniPathway" id="UPA00537">
    <property type="reaction ID" value="UER00595"/>
</dbReference>
<dbReference type="VEuPathDB" id="FungiDB:ASPTUDRAFT_62529"/>
<dbReference type="CDD" id="cd16443">
    <property type="entry name" value="LplA"/>
    <property type="match status" value="1"/>
</dbReference>
<dbReference type="AlphaFoldDB" id="A0A1L9NME8"/>